<organism evidence="2 3">
    <name type="scientific">Actinoplanes lutulentus</name>
    <dbReference type="NCBI Taxonomy" id="1287878"/>
    <lineage>
        <taxon>Bacteria</taxon>
        <taxon>Bacillati</taxon>
        <taxon>Actinomycetota</taxon>
        <taxon>Actinomycetes</taxon>
        <taxon>Micromonosporales</taxon>
        <taxon>Micromonosporaceae</taxon>
        <taxon>Actinoplanes</taxon>
    </lineage>
</organism>
<dbReference type="EMBL" id="QLMJ01000029">
    <property type="protein sequence ID" value="RAK26005.1"/>
    <property type="molecule type" value="Genomic_DNA"/>
</dbReference>
<keyword evidence="3" id="KW-1185">Reference proteome</keyword>
<dbReference type="RefSeq" id="WP_111654850.1">
    <property type="nucleotide sequence ID" value="NZ_JACHWI010000002.1"/>
</dbReference>
<sequence>MTAGTDPPAHRLTLWRQLTVTRIQSGWDPKQVADALGWPLADLLLVEAVADGITDGRLLTLLDHYGLTDQVQDLYQAVQPLTVRDTPLSREVRLLVEYEKVASSIRAFEPFVIPGLLQTRAYAEAVLSFFATPAELGPLVEARMARQEILNRDDAPRMHFLIDESALHRWAGASGTGPEIMRDQLEHLRGLAANPRVRVQVVPYSAGLHEGVKGPFVILGFTTAGHGELLYLEDAKGDVIRADPEHAASYLDRFDALSAVAALPEDLAAAVDRALEGLTG</sequence>
<dbReference type="OrthoDB" id="3458445at2"/>
<name>A0A327YWT7_9ACTN</name>
<gene>
    <name evidence="2" type="ORF">B0I29_12941</name>
</gene>
<evidence type="ECO:0000313" key="3">
    <source>
        <dbReference type="Proteomes" id="UP000249341"/>
    </source>
</evidence>
<dbReference type="InterPro" id="IPR043917">
    <property type="entry name" value="DUF5753"/>
</dbReference>
<protein>
    <recommendedName>
        <fullName evidence="1">DUF5753 domain-containing protein</fullName>
    </recommendedName>
</protein>
<comment type="caution">
    <text evidence="2">The sequence shown here is derived from an EMBL/GenBank/DDBJ whole genome shotgun (WGS) entry which is preliminary data.</text>
</comment>
<feature type="domain" description="DUF5753" evidence="1">
    <location>
        <begin position="93"/>
        <end position="266"/>
    </location>
</feature>
<evidence type="ECO:0000259" key="1">
    <source>
        <dbReference type="Pfam" id="PF19054"/>
    </source>
</evidence>
<dbReference type="Pfam" id="PF19054">
    <property type="entry name" value="DUF5753"/>
    <property type="match status" value="1"/>
</dbReference>
<reference evidence="2 3" key="1">
    <citation type="submission" date="2018-06" db="EMBL/GenBank/DDBJ databases">
        <title>Genomic Encyclopedia of Type Strains, Phase III (KMG-III): the genomes of soil and plant-associated and newly described type strains.</title>
        <authorList>
            <person name="Whitman W."/>
        </authorList>
    </citation>
    <scope>NUCLEOTIDE SEQUENCE [LARGE SCALE GENOMIC DNA]</scope>
    <source>
        <strain evidence="2 3">CGMCC 4.7090</strain>
    </source>
</reference>
<evidence type="ECO:0000313" key="2">
    <source>
        <dbReference type="EMBL" id="RAK26005.1"/>
    </source>
</evidence>
<dbReference type="AlphaFoldDB" id="A0A327YWT7"/>
<accession>A0A327YWT7</accession>
<dbReference type="Proteomes" id="UP000249341">
    <property type="component" value="Unassembled WGS sequence"/>
</dbReference>
<proteinExistence type="predicted"/>